<dbReference type="OrthoDB" id="27092at2"/>
<dbReference type="Proteomes" id="UP000241118">
    <property type="component" value="Unassembled WGS sequence"/>
</dbReference>
<dbReference type="InterPro" id="IPR029058">
    <property type="entry name" value="AB_hydrolase_fold"/>
</dbReference>
<evidence type="ECO:0000313" key="2">
    <source>
        <dbReference type="EMBL" id="PSL57401.1"/>
    </source>
</evidence>
<reference evidence="2 3" key="1">
    <citation type="submission" date="2018-03" db="EMBL/GenBank/DDBJ databases">
        <title>Genomic Encyclopedia of Type Strains, Phase III (KMG-III): the genomes of soil and plant-associated and newly described type strains.</title>
        <authorList>
            <person name="Whitman W."/>
        </authorList>
    </citation>
    <scope>NUCLEOTIDE SEQUENCE [LARGE SCALE GENOMIC DNA]</scope>
    <source>
        <strain evidence="2 3">CGMCC 4.7097</strain>
    </source>
</reference>
<sequence length="272" mass="29301">MGMQPDRVPSAVRIRAGTHRVAVRYTDSPDRSRTPVLLVHGMVASTRYLAPTMARLARDRAVVAPDLPGVGNTPRSGPPASMYDDAEVLGGVLAAGAGPAFVVAHSGGCHSATELALRNPDLIRYLVLVSPPQNRRAPSAIIARWTWAMAHEPPSLVRDLLREGLRCGPRMVWAAFRDLCTYRLEAALPQVRCPVLVVRGTKDPLLSRTWAAHLAGLARDGRHVEVRGGHSLPYTAPEHLVETVSGAVSDLDRTLHGRGTARSLEQSSPNVP</sequence>
<dbReference type="PANTHER" id="PTHR43689:SF8">
    <property type="entry name" value="ALPHA_BETA-HYDROLASES SUPERFAMILY PROTEIN"/>
    <property type="match status" value="1"/>
</dbReference>
<dbReference type="Gene3D" id="3.40.50.1820">
    <property type="entry name" value="alpha/beta hydrolase"/>
    <property type="match status" value="1"/>
</dbReference>
<feature type="domain" description="AB hydrolase-1" evidence="1">
    <location>
        <begin position="36"/>
        <end position="238"/>
    </location>
</feature>
<protein>
    <submittedName>
        <fullName evidence="2">Pimeloyl-ACP methyl ester carboxylesterase</fullName>
    </submittedName>
</protein>
<comment type="caution">
    <text evidence="2">The sequence shown here is derived from an EMBL/GenBank/DDBJ whole genome shotgun (WGS) entry which is preliminary data.</text>
</comment>
<evidence type="ECO:0000259" key="1">
    <source>
        <dbReference type="Pfam" id="PF12697"/>
    </source>
</evidence>
<proteinExistence type="predicted"/>
<dbReference type="SUPFAM" id="SSF53474">
    <property type="entry name" value="alpha/beta-Hydrolases"/>
    <property type="match status" value="1"/>
</dbReference>
<evidence type="ECO:0000313" key="3">
    <source>
        <dbReference type="Proteomes" id="UP000241118"/>
    </source>
</evidence>
<dbReference type="InterPro" id="IPR000073">
    <property type="entry name" value="AB_hydrolase_1"/>
</dbReference>
<dbReference type="PANTHER" id="PTHR43689">
    <property type="entry name" value="HYDROLASE"/>
    <property type="match status" value="1"/>
</dbReference>
<keyword evidence="3" id="KW-1185">Reference proteome</keyword>
<dbReference type="AlphaFoldDB" id="A0A2P8IG08"/>
<organism evidence="2 3">
    <name type="scientific">Saccharothrix carnea</name>
    <dbReference type="NCBI Taxonomy" id="1280637"/>
    <lineage>
        <taxon>Bacteria</taxon>
        <taxon>Bacillati</taxon>
        <taxon>Actinomycetota</taxon>
        <taxon>Actinomycetes</taxon>
        <taxon>Pseudonocardiales</taxon>
        <taxon>Pseudonocardiaceae</taxon>
        <taxon>Saccharothrix</taxon>
    </lineage>
</organism>
<name>A0A2P8IG08_SACCR</name>
<gene>
    <name evidence="2" type="ORF">B0I31_102379</name>
</gene>
<dbReference type="Pfam" id="PF12697">
    <property type="entry name" value="Abhydrolase_6"/>
    <property type="match status" value="1"/>
</dbReference>
<dbReference type="EMBL" id="PYAX01000002">
    <property type="protein sequence ID" value="PSL57401.1"/>
    <property type="molecule type" value="Genomic_DNA"/>
</dbReference>
<dbReference type="GO" id="GO:0003824">
    <property type="term" value="F:catalytic activity"/>
    <property type="evidence" value="ECO:0007669"/>
    <property type="project" value="UniProtKB-ARBA"/>
</dbReference>
<accession>A0A2P8IG08</accession>